<comment type="caution">
    <text evidence="1">The sequence shown here is derived from an EMBL/GenBank/DDBJ whole genome shotgun (WGS) entry which is preliminary data.</text>
</comment>
<organism evidence="1 2">
    <name type="scientific">Novosphingobium kalidii</name>
    <dbReference type="NCBI Taxonomy" id="3230299"/>
    <lineage>
        <taxon>Bacteria</taxon>
        <taxon>Pseudomonadati</taxon>
        <taxon>Pseudomonadota</taxon>
        <taxon>Alphaproteobacteria</taxon>
        <taxon>Sphingomonadales</taxon>
        <taxon>Sphingomonadaceae</taxon>
        <taxon>Novosphingobium</taxon>
    </lineage>
</organism>
<proteinExistence type="predicted"/>
<gene>
    <name evidence="1" type="ORF">ABVV53_03245</name>
</gene>
<dbReference type="Proteomes" id="UP001548713">
    <property type="component" value="Unassembled WGS sequence"/>
</dbReference>
<name>A0ABV2CY03_9SPHN</name>
<reference evidence="1 2" key="1">
    <citation type="submission" date="2024-07" db="EMBL/GenBank/DDBJ databases">
        <title>Novosphingobium kalidii RD2P27.</title>
        <authorList>
            <person name="Sun J.-Q."/>
        </authorList>
    </citation>
    <scope>NUCLEOTIDE SEQUENCE [LARGE SCALE GENOMIC DNA]</scope>
    <source>
        <strain evidence="1 2">RD2P27</strain>
    </source>
</reference>
<evidence type="ECO:0000313" key="2">
    <source>
        <dbReference type="Proteomes" id="UP001548713"/>
    </source>
</evidence>
<evidence type="ECO:0000313" key="1">
    <source>
        <dbReference type="EMBL" id="MET1754476.1"/>
    </source>
</evidence>
<protein>
    <submittedName>
        <fullName evidence="1">Uncharacterized protein</fullName>
    </submittedName>
</protein>
<dbReference type="EMBL" id="JBEWLY010000008">
    <property type="protein sequence ID" value="MET1754476.1"/>
    <property type="molecule type" value="Genomic_DNA"/>
</dbReference>
<keyword evidence="2" id="KW-1185">Reference proteome</keyword>
<dbReference type="RefSeq" id="WP_353982885.1">
    <property type="nucleotide sequence ID" value="NZ_JBEWLY010000008.1"/>
</dbReference>
<accession>A0ABV2CY03</accession>
<sequence length="60" mass="6285">MVAKVASALAANVIRLPANYAAIYKQALAELHEHLAGEEATYALDTIRAAGCSTPRDLCG</sequence>